<evidence type="ECO:0000313" key="3">
    <source>
        <dbReference type="EMBL" id="CAK5281219.1"/>
    </source>
</evidence>
<reference evidence="3" key="1">
    <citation type="submission" date="2023-11" db="EMBL/GenBank/DDBJ databases">
        <authorList>
            <person name="De Vega J J."/>
            <person name="De Vega J J."/>
        </authorList>
    </citation>
    <scope>NUCLEOTIDE SEQUENCE</scope>
</reference>
<organism evidence="3 4">
    <name type="scientific">Mycena citricolor</name>
    <dbReference type="NCBI Taxonomy" id="2018698"/>
    <lineage>
        <taxon>Eukaryota</taxon>
        <taxon>Fungi</taxon>
        <taxon>Dikarya</taxon>
        <taxon>Basidiomycota</taxon>
        <taxon>Agaricomycotina</taxon>
        <taxon>Agaricomycetes</taxon>
        <taxon>Agaricomycetidae</taxon>
        <taxon>Agaricales</taxon>
        <taxon>Marasmiineae</taxon>
        <taxon>Mycenaceae</taxon>
        <taxon>Mycena</taxon>
    </lineage>
</organism>
<accession>A0AAD2HRS1</accession>
<feature type="region of interest" description="Disordered" evidence="1">
    <location>
        <begin position="381"/>
        <end position="426"/>
    </location>
</feature>
<evidence type="ECO:0000256" key="1">
    <source>
        <dbReference type="SAM" id="MobiDB-lite"/>
    </source>
</evidence>
<dbReference type="Proteomes" id="UP001295794">
    <property type="component" value="Unassembled WGS sequence"/>
</dbReference>
<proteinExistence type="predicted"/>
<protein>
    <recommendedName>
        <fullName evidence="2">DUF6570 domain-containing protein</fullName>
    </recommendedName>
</protein>
<dbReference type="InterPro" id="IPR046700">
    <property type="entry name" value="DUF6570"/>
</dbReference>
<dbReference type="EMBL" id="CAVNYO010000444">
    <property type="protein sequence ID" value="CAK5281219.1"/>
    <property type="molecule type" value="Genomic_DNA"/>
</dbReference>
<name>A0AAD2HRS1_9AGAR</name>
<sequence>MTEAATNEADPSALTVVELLHLLRDRLEVPRSLGKRKNDIIAHVKQSNPALYSELCIVAGEKNRQKRKRVEAIPVERAVRRKVLHRCANVEAGCKNLDEFMRLPDDAQKQAIYRRFFEATSNAGVAMMICGVCAREVDAGIRDDEDSTPRRLDTLPNVHRLVPRVAHPAHTLYQGKLLEPKGVVVQADEIRVRVCSQCSASLLKAEDQPPKFSLANNLWIGPVPWHLQVLTFPEQLLIALLYPCVFVFKLHPRVGGRDPTKLQRGMRGTVSTYELDSDGITSMLVGDLMPRPPAVLASVISVTYIGVGQLPKNWLCSTFRVRRNVVFNVLHWLKENNPKYYGSISIDSSRLAALPDNDVPIEVLSLVRQTEDTDVVARESDGYLSERHTDEQADGFDLPASDSHAAGKDVSQEGDNGGPDGIPLDITGTIDTDLSSLSTNEMMQWGLANLWKRGEEGSYAVQHGSRPVSDFGRPQLKSGEPPDPDRANFFERAYPSLYPYGVGGLEADRPVDVKFAAPQLPPPSRGSPPAGYLLGTLRRLAEGTQ</sequence>
<gene>
    <name evidence="3" type="ORF">MYCIT1_LOCUS32177</name>
</gene>
<evidence type="ECO:0000259" key="2">
    <source>
        <dbReference type="Pfam" id="PF20209"/>
    </source>
</evidence>
<feature type="domain" description="DUF6570" evidence="2">
    <location>
        <begin position="208"/>
        <end position="351"/>
    </location>
</feature>
<dbReference type="AlphaFoldDB" id="A0AAD2HRS1"/>
<feature type="region of interest" description="Disordered" evidence="1">
    <location>
        <begin position="461"/>
        <end position="486"/>
    </location>
</feature>
<keyword evidence="4" id="KW-1185">Reference proteome</keyword>
<feature type="compositionally biased region" description="Basic and acidic residues" evidence="1">
    <location>
        <begin position="381"/>
        <end position="391"/>
    </location>
</feature>
<evidence type="ECO:0000313" key="4">
    <source>
        <dbReference type="Proteomes" id="UP001295794"/>
    </source>
</evidence>
<dbReference type="Pfam" id="PF20209">
    <property type="entry name" value="DUF6570"/>
    <property type="match status" value="1"/>
</dbReference>
<comment type="caution">
    <text evidence="3">The sequence shown here is derived from an EMBL/GenBank/DDBJ whole genome shotgun (WGS) entry which is preliminary data.</text>
</comment>